<reference evidence="1" key="1">
    <citation type="submission" date="2020-09" db="EMBL/GenBank/DDBJ databases">
        <title>Genome-Enabled Discovery of Anthraquinone Biosynthesis in Senna tora.</title>
        <authorList>
            <person name="Kang S.-H."/>
            <person name="Pandey R.P."/>
            <person name="Lee C.-M."/>
            <person name="Sim J.-S."/>
            <person name="Jeong J.-T."/>
            <person name="Choi B.-S."/>
            <person name="Jung M."/>
            <person name="Ginzburg D."/>
            <person name="Zhao K."/>
            <person name="Won S.Y."/>
            <person name="Oh T.-J."/>
            <person name="Yu Y."/>
            <person name="Kim N.-H."/>
            <person name="Lee O.R."/>
            <person name="Lee T.-H."/>
            <person name="Bashyal P."/>
            <person name="Kim T.-S."/>
            <person name="Lee W.-H."/>
            <person name="Kawkins C."/>
            <person name="Kim C.-K."/>
            <person name="Kim J.S."/>
            <person name="Ahn B.O."/>
            <person name="Rhee S.Y."/>
            <person name="Sohng J.K."/>
        </authorList>
    </citation>
    <scope>NUCLEOTIDE SEQUENCE</scope>
    <source>
        <tissue evidence="1">Leaf</tissue>
    </source>
</reference>
<accession>A0A834TPE1</accession>
<gene>
    <name evidence="1" type="ORF">G2W53_016428</name>
</gene>
<sequence length="168" mass="18779">MISLNTRLSWTIDDTRLVKNDKQMELEDKRNFGHTQNSDASVLQCRVGGVDKGWQGMKKEPVSIMVVHTSCTKGLELVPVTPFIIESKGDGTLLFVVRALFLKAVSASLFPFLNLSFSTNCVFVTDNREDVQLQFPTQLNVSGTVSCSHPYLNNIYLLKIVHDISSEI</sequence>
<comment type="caution">
    <text evidence="1">The sequence shown here is derived from an EMBL/GenBank/DDBJ whole genome shotgun (WGS) entry which is preliminary data.</text>
</comment>
<organism evidence="1 2">
    <name type="scientific">Senna tora</name>
    <dbReference type="NCBI Taxonomy" id="362788"/>
    <lineage>
        <taxon>Eukaryota</taxon>
        <taxon>Viridiplantae</taxon>
        <taxon>Streptophyta</taxon>
        <taxon>Embryophyta</taxon>
        <taxon>Tracheophyta</taxon>
        <taxon>Spermatophyta</taxon>
        <taxon>Magnoliopsida</taxon>
        <taxon>eudicotyledons</taxon>
        <taxon>Gunneridae</taxon>
        <taxon>Pentapetalae</taxon>
        <taxon>rosids</taxon>
        <taxon>fabids</taxon>
        <taxon>Fabales</taxon>
        <taxon>Fabaceae</taxon>
        <taxon>Caesalpinioideae</taxon>
        <taxon>Cassia clade</taxon>
        <taxon>Senna</taxon>
    </lineage>
</organism>
<name>A0A834TPE1_9FABA</name>
<dbReference type="EMBL" id="JAAIUW010000006">
    <property type="protein sequence ID" value="KAF7825264.1"/>
    <property type="molecule type" value="Genomic_DNA"/>
</dbReference>
<dbReference type="AlphaFoldDB" id="A0A834TPE1"/>
<keyword evidence="2" id="KW-1185">Reference proteome</keyword>
<evidence type="ECO:0000313" key="2">
    <source>
        <dbReference type="Proteomes" id="UP000634136"/>
    </source>
</evidence>
<proteinExistence type="predicted"/>
<dbReference type="Proteomes" id="UP000634136">
    <property type="component" value="Unassembled WGS sequence"/>
</dbReference>
<protein>
    <submittedName>
        <fullName evidence="1">Uncharacterized protein</fullName>
    </submittedName>
</protein>
<evidence type="ECO:0000313" key="1">
    <source>
        <dbReference type="EMBL" id="KAF7825264.1"/>
    </source>
</evidence>